<evidence type="ECO:0000313" key="3">
    <source>
        <dbReference type="Proteomes" id="UP000655443"/>
    </source>
</evidence>
<accession>A0A919D6E0</accession>
<dbReference type="EMBL" id="BMVG01000017">
    <property type="protein sequence ID" value="GHE08579.1"/>
    <property type="molecule type" value="Genomic_DNA"/>
</dbReference>
<reference evidence="2" key="1">
    <citation type="journal article" date="2014" name="Int. J. Syst. Evol. Microbiol.">
        <title>Complete genome sequence of Corynebacterium casei LMG S-19264T (=DSM 44701T), isolated from a smear-ripened cheese.</title>
        <authorList>
            <consortium name="US DOE Joint Genome Institute (JGI-PGF)"/>
            <person name="Walter F."/>
            <person name="Albersmeier A."/>
            <person name="Kalinowski J."/>
            <person name="Ruckert C."/>
        </authorList>
    </citation>
    <scope>NUCLEOTIDE SEQUENCE</scope>
    <source>
        <strain evidence="2">JCM 4714</strain>
    </source>
</reference>
<comment type="caution">
    <text evidence="2">The sequence shown here is derived from an EMBL/GenBank/DDBJ whole genome shotgun (WGS) entry which is preliminary data.</text>
</comment>
<feature type="region of interest" description="Disordered" evidence="1">
    <location>
        <begin position="47"/>
        <end position="71"/>
    </location>
</feature>
<proteinExistence type="predicted"/>
<dbReference type="Proteomes" id="UP000655443">
    <property type="component" value="Unassembled WGS sequence"/>
</dbReference>
<name>A0A919D6E0_9ACTN</name>
<dbReference type="AlphaFoldDB" id="A0A919D6E0"/>
<reference evidence="2" key="2">
    <citation type="submission" date="2020-09" db="EMBL/GenBank/DDBJ databases">
        <authorList>
            <person name="Sun Q."/>
            <person name="Ohkuma M."/>
        </authorList>
    </citation>
    <scope>NUCLEOTIDE SEQUENCE</scope>
    <source>
        <strain evidence="2">JCM 4714</strain>
    </source>
</reference>
<dbReference type="RefSeq" id="WP_189956576.1">
    <property type="nucleotide sequence ID" value="NZ_BMVG01000017.1"/>
</dbReference>
<evidence type="ECO:0000256" key="1">
    <source>
        <dbReference type="SAM" id="MobiDB-lite"/>
    </source>
</evidence>
<keyword evidence="3" id="KW-1185">Reference proteome</keyword>
<evidence type="ECO:0000313" key="2">
    <source>
        <dbReference type="EMBL" id="GHE08579.1"/>
    </source>
</evidence>
<gene>
    <name evidence="2" type="ORF">GCM10010339_57880</name>
</gene>
<organism evidence="2 3">
    <name type="scientific">Streptomyces alanosinicus</name>
    <dbReference type="NCBI Taxonomy" id="68171"/>
    <lineage>
        <taxon>Bacteria</taxon>
        <taxon>Bacillati</taxon>
        <taxon>Actinomycetota</taxon>
        <taxon>Actinomycetes</taxon>
        <taxon>Kitasatosporales</taxon>
        <taxon>Streptomycetaceae</taxon>
        <taxon>Streptomyces</taxon>
    </lineage>
</organism>
<sequence>MISGADPRETTLRTLQTLVHQELNGIDDLEARRSDELRQRMHLAHAVIEHSPSDSPTHDAATGARQASEEQLEEVGRLAAARRQALVRALYDLEVLLTSNERGS</sequence>
<protein>
    <submittedName>
        <fullName evidence="2">Uncharacterized protein</fullName>
    </submittedName>
</protein>